<dbReference type="EMBL" id="JXTC01000022">
    <property type="protein sequence ID" value="PON98740.1"/>
    <property type="molecule type" value="Genomic_DNA"/>
</dbReference>
<dbReference type="Proteomes" id="UP000237000">
    <property type="component" value="Unassembled WGS sequence"/>
</dbReference>
<dbReference type="AlphaFoldDB" id="A0A2P5FLT3"/>
<name>A0A2P5FLT3_TREOI</name>
<protein>
    <submittedName>
        <fullName evidence="1">Uncharacterized protein</fullName>
    </submittedName>
</protein>
<accession>A0A2P5FLT3</accession>
<keyword evidence="2" id="KW-1185">Reference proteome</keyword>
<dbReference type="OrthoDB" id="10286136at2759"/>
<reference evidence="2" key="1">
    <citation type="submission" date="2016-06" db="EMBL/GenBank/DDBJ databases">
        <title>Parallel loss of symbiosis genes in relatives of nitrogen-fixing non-legume Parasponia.</title>
        <authorList>
            <person name="Van Velzen R."/>
            <person name="Holmer R."/>
            <person name="Bu F."/>
            <person name="Rutten L."/>
            <person name="Van Zeijl A."/>
            <person name="Liu W."/>
            <person name="Santuari L."/>
            <person name="Cao Q."/>
            <person name="Sharma T."/>
            <person name="Shen D."/>
            <person name="Roswanjaya Y."/>
            <person name="Wardhani T."/>
            <person name="Kalhor M.S."/>
            <person name="Jansen J."/>
            <person name="Van den Hoogen J."/>
            <person name="Gungor B."/>
            <person name="Hartog M."/>
            <person name="Hontelez J."/>
            <person name="Verver J."/>
            <person name="Yang W.-C."/>
            <person name="Schijlen E."/>
            <person name="Repin R."/>
            <person name="Schilthuizen M."/>
            <person name="Schranz E."/>
            <person name="Heidstra R."/>
            <person name="Miyata K."/>
            <person name="Fedorova E."/>
            <person name="Kohlen W."/>
            <person name="Bisseling T."/>
            <person name="Smit S."/>
            <person name="Geurts R."/>
        </authorList>
    </citation>
    <scope>NUCLEOTIDE SEQUENCE [LARGE SCALE GENOMIC DNA]</scope>
    <source>
        <strain evidence="2">cv. RG33-2</strain>
    </source>
</reference>
<proteinExistence type="predicted"/>
<dbReference type="InParanoid" id="A0A2P5FLT3"/>
<gene>
    <name evidence="1" type="ORF">TorRG33x02_053550</name>
</gene>
<sequence>MHLMVETKQNEWKHTQNHNKNKYMKVTQQSTLQLGVRNVHASENQRQKAKQLKRTSNFTPRYSLIRTSTGITPIKLLCSIDEDGIVCTITHHIGIAYVMFGQTPSKYNYSCLSRTCMDSLTIHCPNICSNRKEKSALLFAYQAIKVLHIELTRKNKIKSQPCTRSTIRPGLRKEWKYNMSPKEPSVIPGQNTGMLFCKTSTKYIKLSLQSFAILF</sequence>
<evidence type="ECO:0000313" key="1">
    <source>
        <dbReference type="EMBL" id="PON98740.1"/>
    </source>
</evidence>
<comment type="caution">
    <text evidence="1">The sequence shown here is derived from an EMBL/GenBank/DDBJ whole genome shotgun (WGS) entry which is preliminary data.</text>
</comment>
<organism evidence="1 2">
    <name type="scientific">Trema orientale</name>
    <name type="common">Charcoal tree</name>
    <name type="synonym">Celtis orientalis</name>
    <dbReference type="NCBI Taxonomy" id="63057"/>
    <lineage>
        <taxon>Eukaryota</taxon>
        <taxon>Viridiplantae</taxon>
        <taxon>Streptophyta</taxon>
        <taxon>Embryophyta</taxon>
        <taxon>Tracheophyta</taxon>
        <taxon>Spermatophyta</taxon>
        <taxon>Magnoliopsida</taxon>
        <taxon>eudicotyledons</taxon>
        <taxon>Gunneridae</taxon>
        <taxon>Pentapetalae</taxon>
        <taxon>rosids</taxon>
        <taxon>fabids</taxon>
        <taxon>Rosales</taxon>
        <taxon>Cannabaceae</taxon>
        <taxon>Trema</taxon>
    </lineage>
</organism>
<evidence type="ECO:0000313" key="2">
    <source>
        <dbReference type="Proteomes" id="UP000237000"/>
    </source>
</evidence>